<dbReference type="SUPFAM" id="SSF82708">
    <property type="entry name" value="R3H domain"/>
    <property type="match status" value="1"/>
</dbReference>
<sequence>MSEPGDLSQTIVEEGGPEQETATPENGVVKSESLDEEEKLELQRQLAAQNQERRKSKSGAGKGKLTRSLAVCEESSARPGGESLQDQESIHLQLSSFPSLQEDDKSRKDDSEREKEKDKNKDKTCEKPKIRMLSKDCSQEYTDSTGIDLHEFLINTLKNNSRDRMILLKMEQEIIDFIGDNNNHYKKFPQMSSYQRMLVHRVAAYFGLDHNVDQTGKSVIINKTSNTRIPEQRFCEHLKDEKGEESQKRFILKRDNSSIDKEDTQSVCSQESLFVENSRLLEDNNICSETYKKRQLFRGNRDSSGRTSGSRQSSSENELKWSDHQRAWSSTDSDSSNRNLKPAMTKTASFGGITVLTRGDSTSSSRSTGKLSKTGSESSSSAGSSGSLSRTHPPLQSTPLVSGVAATSPGCVTYPENGMGGQVAHSSTSYILLPLEAATGIPPGSILLNPHTGQPFVNPDGTPAIYNPPTSQQPLRSAMVGQPQQQPQQQPSPRPQQQAQPPQTQMAGPLVTQSVQGLQASSQSVQYPAVSFASQHLLPVSPTPQFPMREDVTTQFGQMNLSRQSSGETPEPPAGPVYTPSLLPQPTQQPSYVIASTGQQLPTGGFSGSGPPISQQVLQPPPSPQGFVQQPPPTQMPVYYYPSGQYPTSTTQQYRPMASVQFSAPRGQQMPQTAQQAGYQPLLSGQQGFQGLMGVQQPPQSQGMMSSHQGTPVQSVMLSYPTVSNYQVPMTQGSQGLPQQSYQQPIMLPNQAGQGSLPATGMPVYCNVTPPTPQNNLRLMGAHCPSSTVPVMSASCRTNCASMSNAGWQVKF</sequence>
<dbReference type="InterPro" id="IPR036867">
    <property type="entry name" value="R3H_dom_sf"/>
</dbReference>
<evidence type="ECO:0000256" key="2">
    <source>
        <dbReference type="SAM" id="MobiDB-lite"/>
    </source>
</evidence>
<dbReference type="Gene3D" id="3.30.1370.50">
    <property type="entry name" value="R3H-like domain"/>
    <property type="match status" value="1"/>
</dbReference>
<proteinExistence type="predicted"/>
<accession>A0A2Y9LWH7</accession>
<dbReference type="PANTHER" id="PTHR15672">
    <property type="entry name" value="CAMP-REGULATED PHOSPHOPROTEIN 21 RELATED R3H DOMAIN CONTAINING PROTEIN"/>
    <property type="match status" value="1"/>
</dbReference>
<feature type="region of interest" description="Disordered" evidence="2">
    <location>
        <begin position="451"/>
        <end position="506"/>
    </location>
</feature>
<dbReference type="Proteomes" id="UP000248483">
    <property type="component" value="Unplaced"/>
</dbReference>
<feature type="compositionally biased region" description="Polar residues" evidence="2">
    <location>
        <begin position="84"/>
        <end position="99"/>
    </location>
</feature>
<dbReference type="Pfam" id="PF01424">
    <property type="entry name" value="R3H"/>
    <property type="match status" value="1"/>
</dbReference>
<keyword evidence="1" id="KW-0597">Phosphoprotein</keyword>
<dbReference type="AlphaFoldDB" id="A0A2Y9LWH7"/>
<feature type="compositionally biased region" description="Basic and acidic residues" evidence="2">
    <location>
        <begin position="102"/>
        <end position="127"/>
    </location>
</feature>
<dbReference type="CDD" id="cd02642">
    <property type="entry name" value="R3H_encore_like"/>
    <property type="match status" value="1"/>
</dbReference>
<feature type="compositionally biased region" description="Pro residues" evidence="2">
    <location>
        <begin position="619"/>
        <end position="631"/>
    </location>
</feature>
<feature type="compositionally biased region" description="Low complexity" evidence="2">
    <location>
        <begin position="482"/>
        <end position="505"/>
    </location>
</feature>
<dbReference type="SMART" id="SM00393">
    <property type="entry name" value="R3H"/>
    <property type="match status" value="1"/>
</dbReference>
<feature type="compositionally biased region" description="Low complexity" evidence="2">
    <location>
        <begin position="305"/>
        <end position="315"/>
    </location>
</feature>
<evidence type="ECO:0000256" key="1">
    <source>
        <dbReference type="ARBA" id="ARBA00022553"/>
    </source>
</evidence>
<dbReference type="FunFam" id="3.30.1370.50:FF:000001">
    <property type="entry name" value="R3H domain-containing protein 2 isoform 1"/>
    <property type="match status" value="1"/>
</dbReference>
<dbReference type="PROSITE" id="PS51061">
    <property type="entry name" value="R3H"/>
    <property type="match status" value="1"/>
</dbReference>
<dbReference type="CTD" id="10777"/>
<gene>
    <name evidence="6" type="primary">ARPP21</name>
</gene>
<organism evidence="5 6">
    <name type="scientific">Delphinapterus leucas</name>
    <name type="common">Beluga whale</name>
    <dbReference type="NCBI Taxonomy" id="9749"/>
    <lineage>
        <taxon>Eukaryota</taxon>
        <taxon>Metazoa</taxon>
        <taxon>Chordata</taxon>
        <taxon>Craniata</taxon>
        <taxon>Vertebrata</taxon>
        <taxon>Euteleostomi</taxon>
        <taxon>Mammalia</taxon>
        <taxon>Eutheria</taxon>
        <taxon>Laurasiatheria</taxon>
        <taxon>Artiodactyla</taxon>
        <taxon>Whippomorpha</taxon>
        <taxon>Cetacea</taxon>
        <taxon>Odontoceti</taxon>
        <taxon>Monodontidae</taxon>
        <taxon>Delphinapterus</taxon>
    </lineage>
</organism>
<dbReference type="PROSITE" id="PS51673">
    <property type="entry name" value="SUZ"/>
    <property type="match status" value="1"/>
</dbReference>
<evidence type="ECO:0000259" key="4">
    <source>
        <dbReference type="PROSITE" id="PS51673"/>
    </source>
</evidence>
<reference evidence="6" key="1">
    <citation type="submission" date="2025-08" db="UniProtKB">
        <authorList>
            <consortium name="RefSeq"/>
        </authorList>
    </citation>
    <scope>IDENTIFICATION</scope>
    <source>
        <tissue evidence="6">Blood</tissue>
    </source>
</reference>
<feature type="region of interest" description="Disordered" evidence="2">
    <location>
        <begin position="1"/>
        <end position="127"/>
    </location>
</feature>
<dbReference type="GO" id="GO:0005737">
    <property type="term" value="C:cytoplasm"/>
    <property type="evidence" value="ECO:0007669"/>
    <property type="project" value="TreeGrafter"/>
</dbReference>
<dbReference type="PANTHER" id="PTHR15672:SF14">
    <property type="entry name" value="CAMP-REGULATED PHOSPHOPROTEIN 21"/>
    <property type="match status" value="1"/>
</dbReference>
<dbReference type="InterPro" id="IPR001374">
    <property type="entry name" value="R3H_dom"/>
</dbReference>
<evidence type="ECO:0000259" key="3">
    <source>
        <dbReference type="PROSITE" id="PS51061"/>
    </source>
</evidence>
<feature type="compositionally biased region" description="Polar residues" evidence="2">
    <location>
        <begin position="327"/>
        <end position="339"/>
    </location>
</feature>
<feature type="domain" description="SUZ" evidence="4">
    <location>
        <begin position="228"/>
        <end position="309"/>
    </location>
</feature>
<protein>
    <submittedName>
        <fullName evidence="6">cAMP-regulated phosphoprotein 21 isoform X7</fullName>
    </submittedName>
</protein>
<dbReference type="GeneID" id="111164327"/>
<feature type="region of interest" description="Disordered" evidence="2">
    <location>
        <begin position="297"/>
        <end position="402"/>
    </location>
</feature>
<dbReference type="RefSeq" id="XP_022409628.1">
    <property type="nucleotide sequence ID" value="XM_022553920.1"/>
</dbReference>
<dbReference type="InterPro" id="IPR024771">
    <property type="entry name" value="SUZ"/>
</dbReference>
<evidence type="ECO:0000313" key="6">
    <source>
        <dbReference type="RefSeq" id="XP_022409628.1"/>
    </source>
</evidence>
<feature type="region of interest" description="Disordered" evidence="2">
    <location>
        <begin position="561"/>
        <end position="631"/>
    </location>
</feature>
<dbReference type="GO" id="GO:0003676">
    <property type="term" value="F:nucleic acid binding"/>
    <property type="evidence" value="ECO:0007669"/>
    <property type="project" value="UniProtKB-UniRule"/>
</dbReference>
<name>A0A2Y9LWH7_DELLE</name>
<evidence type="ECO:0000313" key="5">
    <source>
        <dbReference type="Proteomes" id="UP000248483"/>
    </source>
</evidence>
<feature type="domain" description="R3H" evidence="3">
    <location>
        <begin position="164"/>
        <end position="227"/>
    </location>
</feature>
<feature type="compositionally biased region" description="Basic and acidic residues" evidence="2">
    <location>
        <begin position="317"/>
        <end position="326"/>
    </location>
</feature>
<feature type="compositionally biased region" description="Low complexity" evidence="2">
    <location>
        <begin position="578"/>
        <end position="592"/>
    </location>
</feature>
<keyword evidence="5" id="KW-1185">Reference proteome</keyword>
<feature type="compositionally biased region" description="Low complexity" evidence="2">
    <location>
        <begin position="356"/>
        <end position="389"/>
    </location>
</feature>
<dbReference type="InterPro" id="IPR051937">
    <property type="entry name" value="R3H_domain_containing"/>
</dbReference>